<dbReference type="GO" id="GO:0061617">
    <property type="term" value="C:MICOS complex"/>
    <property type="evidence" value="ECO:0007669"/>
    <property type="project" value="UniProtKB-UniRule"/>
</dbReference>
<dbReference type="PANTHER" id="PTHR28268">
    <property type="entry name" value="MICOS SUBUNIT MIC26"/>
    <property type="match status" value="1"/>
</dbReference>
<dbReference type="InterPro" id="IPR019166">
    <property type="entry name" value="MIC26/MIC27"/>
</dbReference>
<dbReference type="AlphaFoldDB" id="A0A0N1H2E3"/>
<comment type="subcellular location">
    <subcellularLocation>
        <location evidence="1">Mitochondrion inner membrane</location>
    </subcellularLocation>
</comment>
<dbReference type="RefSeq" id="XP_017994426.1">
    <property type="nucleotide sequence ID" value="XM_018144175.1"/>
</dbReference>
<feature type="transmembrane region" description="Helical" evidence="1">
    <location>
        <begin position="168"/>
        <end position="186"/>
    </location>
</feature>
<dbReference type="InterPro" id="IPR033181">
    <property type="entry name" value="Mic26_fungi"/>
</dbReference>
<evidence type="ECO:0000313" key="3">
    <source>
        <dbReference type="EMBL" id="KPI34463.1"/>
    </source>
</evidence>
<evidence type="ECO:0000256" key="1">
    <source>
        <dbReference type="RuleBase" id="RU363021"/>
    </source>
</evidence>
<keyword evidence="1" id="KW-0812">Transmembrane</keyword>
<dbReference type="GeneID" id="28736055"/>
<reference evidence="3 4" key="1">
    <citation type="submission" date="2015-06" db="EMBL/GenBank/DDBJ databases">
        <title>Draft genome of the ant-associated black yeast Phialophora attae CBS 131958.</title>
        <authorList>
            <person name="Moreno L.F."/>
            <person name="Stielow B.J."/>
            <person name="de Hoog S."/>
            <person name="Vicente V.A."/>
            <person name="Weiss V.A."/>
            <person name="de Vries M."/>
            <person name="Cruz L.M."/>
            <person name="Souza E.M."/>
        </authorList>
    </citation>
    <scope>NUCLEOTIDE SEQUENCE [LARGE SCALE GENOMIC DNA]</scope>
    <source>
        <strain evidence="3 4">CBS 131958</strain>
    </source>
</reference>
<dbReference type="EMBL" id="LFJN01000059">
    <property type="protein sequence ID" value="KPI34463.1"/>
    <property type="molecule type" value="Genomic_DNA"/>
</dbReference>
<gene>
    <name evidence="3" type="ORF">AB675_4064</name>
</gene>
<comment type="caution">
    <text evidence="3">The sequence shown here is derived from an EMBL/GenBank/DDBJ whole genome shotgun (WGS) entry which is preliminary data.</text>
</comment>
<dbReference type="VEuPathDB" id="FungiDB:AB675_4064"/>
<keyword evidence="1" id="KW-0496">Mitochondrion</keyword>
<keyword evidence="4" id="KW-1185">Reference proteome</keyword>
<dbReference type="Proteomes" id="UP000038010">
    <property type="component" value="Unassembled WGS sequence"/>
</dbReference>
<dbReference type="GO" id="GO:0042407">
    <property type="term" value="P:cristae formation"/>
    <property type="evidence" value="ECO:0007669"/>
    <property type="project" value="InterPro"/>
</dbReference>
<evidence type="ECO:0000256" key="2">
    <source>
        <dbReference type="SAM" id="MobiDB-lite"/>
    </source>
</evidence>
<comment type="function">
    <text evidence="1">Component of the MICOS complex, a large protein complex of the mitochondrial inner membrane that plays crucial roles in the maintenance of crista junctions, inner membrane architecture, and formation of contact sites to the outer membrane.</text>
</comment>
<protein>
    <recommendedName>
        <fullName evidence="1">MICOS complex subunit</fullName>
    </recommendedName>
</protein>
<name>A0A0N1H2E3_9EURO</name>
<evidence type="ECO:0000313" key="4">
    <source>
        <dbReference type="Proteomes" id="UP000038010"/>
    </source>
</evidence>
<dbReference type="PANTHER" id="PTHR28268:SF1">
    <property type="entry name" value="MICOS SUBUNIT MIC26"/>
    <property type="match status" value="1"/>
</dbReference>
<organism evidence="3 4">
    <name type="scientific">Cyphellophora attinorum</name>
    <dbReference type="NCBI Taxonomy" id="1664694"/>
    <lineage>
        <taxon>Eukaryota</taxon>
        <taxon>Fungi</taxon>
        <taxon>Dikarya</taxon>
        <taxon>Ascomycota</taxon>
        <taxon>Pezizomycotina</taxon>
        <taxon>Eurotiomycetes</taxon>
        <taxon>Chaetothyriomycetidae</taxon>
        <taxon>Chaetothyriales</taxon>
        <taxon>Cyphellophoraceae</taxon>
        <taxon>Cyphellophora</taxon>
    </lineage>
</organism>
<sequence>MARARVLYHSRTLATAAIGTSAFALYPRQTAWAESPADDIPDRKPIYPTASPYVTRKLTTKPTASEPTIQLAPGETTQNSPPPGPTPTDRLASQIKVLRLHLYNGSLATENAFNDLLTYAFRQETRLADTIASLAPSPQTGEKLLPGAIYVLVATLAGSIVTRNRNILLRATVPLGVGIAAGWALIPVTMRNVGDLVWEYEKEVPVIADSHLAIRDAALQAWKATVRETKGVAEKVDSATDRGRQALEGWVEKGK</sequence>
<dbReference type="Pfam" id="PF09769">
    <property type="entry name" value="ApoO"/>
    <property type="match status" value="1"/>
</dbReference>
<dbReference type="GO" id="GO:0044284">
    <property type="term" value="C:mitochondrial crista junction"/>
    <property type="evidence" value="ECO:0007669"/>
    <property type="project" value="TreeGrafter"/>
</dbReference>
<keyword evidence="1" id="KW-0999">Mitochondrion inner membrane</keyword>
<proteinExistence type="predicted"/>
<comment type="subunit">
    <text evidence="1">Component of the mitochondrial contact site and cristae organizing system (MICOS) complex.</text>
</comment>
<feature type="transmembrane region" description="Helical" evidence="1">
    <location>
        <begin position="144"/>
        <end position="161"/>
    </location>
</feature>
<keyword evidence="1" id="KW-0472">Membrane</keyword>
<feature type="region of interest" description="Disordered" evidence="2">
    <location>
        <begin position="57"/>
        <end position="88"/>
    </location>
</feature>
<dbReference type="STRING" id="1664694.A0A0N1H2E3"/>
<dbReference type="OrthoDB" id="2399148at2759"/>
<keyword evidence="1" id="KW-1133">Transmembrane helix</keyword>
<accession>A0A0N1H2E3</accession>